<protein>
    <submittedName>
        <fullName evidence="2">8-oxo-dGTP diphosphatase</fullName>
    </submittedName>
</protein>
<proteinExistence type="predicted"/>
<dbReference type="KEGG" id="proo:MJB10_19725"/>
<dbReference type="EMBL" id="CP130319">
    <property type="protein sequence ID" value="WNR43324.1"/>
    <property type="molecule type" value="Genomic_DNA"/>
</dbReference>
<dbReference type="SUPFAM" id="SSF55811">
    <property type="entry name" value="Nudix"/>
    <property type="match status" value="1"/>
</dbReference>
<dbReference type="AlphaFoldDB" id="A0AA96RJH8"/>
<dbReference type="Proteomes" id="UP001304650">
    <property type="component" value="Chromosome"/>
</dbReference>
<dbReference type="PANTHER" id="PTHR43222">
    <property type="entry name" value="NUDIX HYDROLASE 23"/>
    <property type="match status" value="1"/>
</dbReference>
<keyword evidence="3" id="KW-1185">Reference proteome</keyword>
<dbReference type="RefSeq" id="WP_314797485.1">
    <property type="nucleotide sequence ID" value="NZ_CP130319.1"/>
</dbReference>
<dbReference type="CDD" id="cd18886">
    <property type="entry name" value="NUDIX_MutT_Nudt1"/>
    <property type="match status" value="1"/>
</dbReference>
<organism evidence="2 3">
    <name type="scientific">Paenibacillus roseopurpureus</name>
    <dbReference type="NCBI Taxonomy" id="2918901"/>
    <lineage>
        <taxon>Bacteria</taxon>
        <taxon>Bacillati</taxon>
        <taxon>Bacillota</taxon>
        <taxon>Bacilli</taxon>
        <taxon>Bacillales</taxon>
        <taxon>Paenibacillaceae</taxon>
        <taxon>Paenibacillus</taxon>
    </lineage>
</organism>
<dbReference type="InterPro" id="IPR000086">
    <property type="entry name" value="NUDIX_hydrolase_dom"/>
</dbReference>
<sequence>MISYNICFIKRNNEILLLNRNFKPWMGCWNGVGGKIESDESPRDSMIREIYEETNMKEYDLQFKGLITWKVDESDLGGMYLYVAEVHDQFIYETPIKTDEGLLDWKPISWIIDPNNIGIAANIPITIEMILNDSSSYDHHCIYAKGKLIELISNKIDSNFETNQERTEEYLGKYVKEDSGIR</sequence>
<dbReference type="Pfam" id="PF00293">
    <property type="entry name" value="NUDIX"/>
    <property type="match status" value="1"/>
</dbReference>
<reference evidence="2" key="1">
    <citation type="submission" date="2022-02" db="EMBL/GenBank/DDBJ databases">
        <title>Paenibacillus sp. MBLB1832 Whole Genome Shotgun Sequencing.</title>
        <authorList>
            <person name="Hwang C.Y."/>
            <person name="Cho E.-S."/>
            <person name="Seo M.-J."/>
        </authorList>
    </citation>
    <scope>NUCLEOTIDE SEQUENCE</scope>
    <source>
        <strain evidence="2">MBLB1832</strain>
    </source>
</reference>
<dbReference type="Gene3D" id="3.90.79.10">
    <property type="entry name" value="Nucleoside Triphosphate Pyrophosphohydrolase"/>
    <property type="match status" value="1"/>
</dbReference>
<gene>
    <name evidence="2" type="ORF">MJB10_19725</name>
</gene>
<dbReference type="PANTHER" id="PTHR43222:SF2">
    <property type="entry name" value="NUDIX HYDROLASE 23, CHLOROPLASTIC"/>
    <property type="match status" value="1"/>
</dbReference>
<dbReference type="PROSITE" id="PS51462">
    <property type="entry name" value="NUDIX"/>
    <property type="match status" value="1"/>
</dbReference>
<evidence type="ECO:0000313" key="3">
    <source>
        <dbReference type="Proteomes" id="UP001304650"/>
    </source>
</evidence>
<evidence type="ECO:0000259" key="1">
    <source>
        <dbReference type="PROSITE" id="PS51462"/>
    </source>
</evidence>
<dbReference type="InterPro" id="IPR015797">
    <property type="entry name" value="NUDIX_hydrolase-like_dom_sf"/>
</dbReference>
<feature type="domain" description="Nudix hydrolase" evidence="1">
    <location>
        <begin position="1"/>
        <end position="131"/>
    </location>
</feature>
<name>A0AA96RJH8_9BACL</name>
<evidence type="ECO:0000313" key="2">
    <source>
        <dbReference type="EMBL" id="WNR43324.1"/>
    </source>
</evidence>
<accession>A0AA96RJH8</accession>